<dbReference type="EMBL" id="MTBO01000002">
    <property type="protein sequence ID" value="OSI18500.1"/>
    <property type="molecule type" value="Genomic_DNA"/>
</dbReference>
<proteinExistence type="predicted"/>
<reference evidence="9" key="1">
    <citation type="submission" date="2017-01" db="EMBL/GenBank/DDBJ databases">
        <authorList>
            <person name="Wolfgang W.J."/>
            <person name="Cole J."/>
            <person name="Wroblewski D."/>
            <person name="Mcginnis J."/>
            <person name="Musser K.A."/>
        </authorList>
    </citation>
    <scope>NUCLEOTIDE SEQUENCE [LARGE SCALE GENOMIC DNA]</scope>
    <source>
        <strain evidence="9">DSM 19151</strain>
    </source>
</reference>
<dbReference type="CDD" id="cd03426">
    <property type="entry name" value="NUDIX_CoAse_Nudt7"/>
    <property type="match status" value="1"/>
</dbReference>
<accession>A0A1X3DF42</accession>
<dbReference type="Proteomes" id="UP000193118">
    <property type="component" value="Unassembled WGS sequence"/>
</dbReference>
<dbReference type="RefSeq" id="WP_085364999.1">
    <property type="nucleotide sequence ID" value="NZ_CAUJPZ010000008.1"/>
</dbReference>
<comment type="caution">
    <text evidence="8">The sequence shown here is derived from an EMBL/GenBank/DDBJ whole genome shotgun (WGS) entry which is preliminary data.</text>
</comment>
<dbReference type="Pfam" id="PF00293">
    <property type="entry name" value="NUDIX"/>
    <property type="match status" value="1"/>
</dbReference>
<dbReference type="GO" id="GO:0046872">
    <property type="term" value="F:metal ion binding"/>
    <property type="evidence" value="ECO:0007669"/>
    <property type="project" value="UniProtKB-KW"/>
</dbReference>
<dbReference type="InterPro" id="IPR015797">
    <property type="entry name" value="NUDIX_hydrolase-like_dom_sf"/>
</dbReference>
<gene>
    <name evidence="8" type="ORF">BWD09_01645</name>
</gene>
<evidence type="ECO:0000256" key="5">
    <source>
        <dbReference type="ARBA" id="ARBA00022842"/>
    </source>
</evidence>
<dbReference type="PROSITE" id="PS51462">
    <property type="entry name" value="NUDIX"/>
    <property type="match status" value="1"/>
</dbReference>
<dbReference type="Gene3D" id="3.90.79.10">
    <property type="entry name" value="Nucleoside Triphosphate Pyrophosphohydrolase"/>
    <property type="match status" value="1"/>
</dbReference>
<evidence type="ECO:0000313" key="9">
    <source>
        <dbReference type="Proteomes" id="UP000193118"/>
    </source>
</evidence>
<keyword evidence="9" id="KW-1185">Reference proteome</keyword>
<evidence type="ECO:0000256" key="3">
    <source>
        <dbReference type="ARBA" id="ARBA00022723"/>
    </source>
</evidence>
<evidence type="ECO:0000256" key="1">
    <source>
        <dbReference type="ARBA" id="ARBA00001936"/>
    </source>
</evidence>
<protein>
    <submittedName>
        <fullName evidence="8">Coenzyme A pyrophosphatase</fullName>
    </submittedName>
</protein>
<dbReference type="OrthoDB" id="9802805at2"/>
<dbReference type="PANTHER" id="PTHR12992:SF11">
    <property type="entry name" value="MITOCHONDRIAL COENZYME A DIPHOSPHATASE NUDT8"/>
    <property type="match status" value="1"/>
</dbReference>
<evidence type="ECO:0000256" key="2">
    <source>
        <dbReference type="ARBA" id="ARBA00001946"/>
    </source>
</evidence>
<evidence type="ECO:0000313" key="8">
    <source>
        <dbReference type="EMBL" id="OSI18500.1"/>
    </source>
</evidence>
<dbReference type="InterPro" id="IPR045121">
    <property type="entry name" value="CoAse"/>
</dbReference>
<dbReference type="InterPro" id="IPR000086">
    <property type="entry name" value="NUDIX_hydrolase_dom"/>
</dbReference>
<keyword evidence="3" id="KW-0479">Metal-binding</keyword>
<comment type="cofactor">
    <cofactor evidence="2">
        <name>Mg(2+)</name>
        <dbReference type="ChEBI" id="CHEBI:18420"/>
    </cofactor>
</comment>
<sequence>MTHAELTRFFRHAADYPAATRNLRNALINGIEMHEAAVLLAVVFRERQWQVLLTRRTATLPHHPGQVAFAGGRRDDSDTDLTHTALRETAEETGITAGYWQTFPPLPPYFTPSGYTVSPVPALSTTNPPVYPNADEVDEVFYLPLDFALDKKLYRRRDFSHNGQTISTPFLPYLHYDIWGMTAMILYDLAERYEQHRGRG</sequence>
<keyword evidence="6" id="KW-0464">Manganese</keyword>
<keyword evidence="4" id="KW-0378">Hydrolase</keyword>
<evidence type="ECO:0000256" key="4">
    <source>
        <dbReference type="ARBA" id="ARBA00022801"/>
    </source>
</evidence>
<comment type="cofactor">
    <cofactor evidence="1">
        <name>Mn(2+)</name>
        <dbReference type="ChEBI" id="CHEBI:29035"/>
    </cofactor>
</comment>
<dbReference type="GeneID" id="94579934"/>
<organism evidence="8 9">
    <name type="scientific">Neisseria dentiae</name>
    <dbReference type="NCBI Taxonomy" id="194197"/>
    <lineage>
        <taxon>Bacteria</taxon>
        <taxon>Pseudomonadati</taxon>
        <taxon>Pseudomonadota</taxon>
        <taxon>Betaproteobacteria</taxon>
        <taxon>Neisseriales</taxon>
        <taxon>Neisseriaceae</taxon>
        <taxon>Neisseria</taxon>
    </lineage>
</organism>
<dbReference type="GO" id="GO:0010945">
    <property type="term" value="F:coenzyme A diphosphatase activity"/>
    <property type="evidence" value="ECO:0007669"/>
    <property type="project" value="InterPro"/>
</dbReference>
<evidence type="ECO:0000259" key="7">
    <source>
        <dbReference type="PROSITE" id="PS51462"/>
    </source>
</evidence>
<dbReference type="STRING" id="194197.BWD09_01645"/>
<feature type="domain" description="Nudix hydrolase" evidence="7">
    <location>
        <begin position="33"/>
        <end position="165"/>
    </location>
</feature>
<evidence type="ECO:0000256" key="6">
    <source>
        <dbReference type="ARBA" id="ARBA00023211"/>
    </source>
</evidence>
<name>A0A1X3DF42_9NEIS</name>
<dbReference type="SUPFAM" id="SSF55811">
    <property type="entry name" value="Nudix"/>
    <property type="match status" value="1"/>
</dbReference>
<dbReference type="PANTHER" id="PTHR12992">
    <property type="entry name" value="NUDIX HYDROLASE"/>
    <property type="match status" value="1"/>
</dbReference>
<keyword evidence="5" id="KW-0460">Magnesium</keyword>
<dbReference type="AlphaFoldDB" id="A0A1X3DF42"/>